<name>A0A9D4KNZ7_DREPO</name>
<evidence type="ECO:0000313" key="2">
    <source>
        <dbReference type="EMBL" id="KAH3843100.1"/>
    </source>
</evidence>
<feature type="region of interest" description="Disordered" evidence="1">
    <location>
        <begin position="30"/>
        <end position="70"/>
    </location>
</feature>
<organism evidence="2 3">
    <name type="scientific">Dreissena polymorpha</name>
    <name type="common">Zebra mussel</name>
    <name type="synonym">Mytilus polymorpha</name>
    <dbReference type="NCBI Taxonomy" id="45954"/>
    <lineage>
        <taxon>Eukaryota</taxon>
        <taxon>Metazoa</taxon>
        <taxon>Spiralia</taxon>
        <taxon>Lophotrochozoa</taxon>
        <taxon>Mollusca</taxon>
        <taxon>Bivalvia</taxon>
        <taxon>Autobranchia</taxon>
        <taxon>Heteroconchia</taxon>
        <taxon>Euheterodonta</taxon>
        <taxon>Imparidentia</taxon>
        <taxon>Neoheterodontei</taxon>
        <taxon>Myida</taxon>
        <taxon>Dreissenoidea</taxon>
        <taxon>Dreissenidae</taxon>
        <taxon>Dreissena</taxon>
    </lineage>
</organism>
<evidence type="ECO:0000256" key="1">
    <source>
        <dbReference type="SAM" id="MobiDB-lite"/>
    </source>
</evidence>
<feature type="compositionally biased region" description="Polar residues" evidence="1">
    <location>
        <begin position="30"/>
        <end position="39"/>
    </location>
</feature>
<evidence type="ECO:0000313" key="3">
    <source>
        <dbReference type="Proteomes" id="UP000828390"/>
    </source>
</evidence>
<comment type="caution">
    <text evidence="2">The sequence shown here is derived from an EMBL/GenBank/DDBJ whole genome shotgun (WGS) entry which is preliminary data.</text>
</comment>
<gene>
    <name evidence="2" type="ORF">DPMN_116607</name>
</gene>
<dbReference type="AlphaFoldDB" id="A0A9D4KNZ7"/>
<feature type="compositionally biased region" description="Acidic residues" evidence="1">
    <location>
        <begin position="40"/>
        <end position="69"/>
    </location>
</feature>
<keyword evidence="3" id="KW-1185">Reference proteome</keyword>
<dbReference type="Proteomes" id="UP000828390">
    <property type="component" value="Unassembled WGS sequence"/>
</dbReference>
<sequence>MTVLQDLDYQDFVSKFQLIASTFVSCSEKTGHNAFQSSPDDNDDDDVDDDNDDDDVDDDNDVDDDDVDEKECGNRILKAFANSLDPDETPQNVAPSLMYSHFAEAAHLLLPMTPHLCPLSPVYRILLSYFKKPISVVHQPLDFNPHRLVTFVIKEHFFPN</sequence>
<protein>
    <submittedName>
        <fullName evidence="2">Uncharacterized protein</fullName>
    </submittedName>
</protein>
<proteinExistence type="predicted"/>
<reference evidence="2" key="2">
    <citation type="submission" date="2020-11" db="EMBL/GenBank/DDBJ databases">
        <authorList>
            <person name="McCartney M.A."/>
            <person name="Auch B."/>
            <person name="Kono T."/>
            <person name="Mallez S."/>
            <person name="Becker A."/>
            <person name="Gohl D.M."/>
            <person name="Silverstein K.A.T."/>
            <person name="Koren S."/>
            <person name="Bechman K.B."/>
            <person name="Herman A."/>
            <person name="Abrahante J.E."/>
            <person name="Garbe J."/>
        </authorList>
    </citation>
    <scope>NUCLEOTIDE SEQUENCE</scope>
    <source>
        <strain evidence="2">Duluth1</strain>
        <tissue evidence="2">Whole animal</tissue>
    </source>
</reference>
<dbReference type="EMBL" id="JAIWYP010000004">
    <property type="protein sequence ID" value="KAH3843100.1"/>
    <property type="molecule type" value="Genomic_DNA"/>
</dbReference>
<accession>A0A9D4KNZ7</accession>
<reference evidence="2" key="1">
    <citation type="journal article" date="2019" name="bioRxiv">
        <title>The Genome of the Zebra Mussel, Dreissena polymorpha: A Resource for Invasive Species Research.</title>
        <authorList>
            <person name="McCartney M.A."/>
            <person name="Auch B."/>
            <person name="Kono T."/>
            <person name="Mallez S."/>
            <person name="Zhang Y."/>
            <person name="Obille A."/>
            <person name="Becker A."/>
            <person name="Abrahante J.E."/>
            <person name="Garbe J."/>
            <person name="Badalamenti J.P."/>
            <person name="Herman A."/>
            <person name="Mangelson H."/>
            <person name="Liachko I."/>
            <person name="Sullivan S."/>
            <person name="Sone E.D."/>
            <person name="Koren S."/>
            <person name="Silverstein K.A.T."/>
            <person name="Beckman K.B."/>
            <person name="Gohl D.M."/>
        </authorList>
    </citation>
    <scope>NUCLEOTIDE SEQUENCE</scope>
    <source>
        <strain evidence="2">Duluth1</strain>
        <tissue evidence="2">Whole animal</tissue>
    </source>
</reference>